<dbReference type="EMBL" id="MLIQ01000011">
    <property type="protein sequence ID" value="OHU59749.1"/>
    <property type="molecule type" value="Genomic_DNA"/>
</dbReference>
<dbReference type="Pfam" id="PF08447">
    <property type="entry name" value="PAS_3"/>
    <property type="match status" value="1"/>
</dbReference>
<dbReference type="SMART" id="SM01012">
    <property type="entry name" value="ANTAR"/>
    <property type="match status" value="1"/>
</dbReference>
<evidence type="ECO:0000313" key="3">
    <source>
        <dbReference type="EMBL" id="OHU59749.1"/>
    </source>
</evidence>
<dbReference type="Gene3D" id="1.10.10.10">
    <property type="entry name" value="Winged helix-like DNA-binding domain superfamily/Winged helix DNA-binding domain"/>
    <property type="match status" value="1"/>
</dbReference>
<name>A0A1S1LSV7_MYCCH</name>
<sequence length="222" mass="25194">MTQDLFGPEPTPMGWFRFYFDEQRWEWSPQVARLHGYDQSDVVIPTTELVLSHKHPEDRAKVADTIDAITHTRGALSSRHRIVDTRGSVHWVVVIGDQFFDEAGAVVGTHGFYVDVTPPEHVPEAPEHTEELVSERVAEIAHNRAGIEQVKGMLMLVYNIEEDVAFGLLTWLSQQHNIKLRTLAEQLSTDLRGVTSFDQSGFDHVLLTAHERVNRVGIDQLH</sequence>
<reference evidence="3 4" key="1">
    <citation type="submission" date="2016-10" db="EMBL/GenBank/DDBJ databases">
        <title>Evaluation of Human, Veterinary and Environmental Mycobacterium chelonae Isolates by Core Genome Phylogenomic Analysis, Targeted Gene Comparison, and Anti-microbial Susceptibility Patterns: A Tale of Mistaken Identities.</title>
        <authorList>
            <person name="Fogelson S.B."/>
            <person name="Camus A.C."/>
            <person name="Lorenz W."/>
            <person name="Vasireddy R."/>
            <person name="Vasireddy S."/>
            <person name="Smith T."/>
            <person name="Brown-Elliott B.A."/>
            <person name="Wallace R.J.Jr."/>
            <person name="Hasan N.A."/>
            <person name="Reischl U."/>
            <person name="Sanchez S."/>
        </authorList>
    </citation>
    <scope>NUCLEOTIDE SEQUENCE [LARGE SCALE GENOMIC DNA]</scope>
    <source>
        <strain evidence="3 4">15515</strain>
    </source>
</reference>
<dbReference type="PROSITE" id="PS50921">
    <property type="entry name" value="ANTAR"/>
    <property type="match status" value="1"/>
</dbReference>
<dbReference type="PROSITE" id="PS50112">
    <property type="entry name" value="PAS"/>
    <property type="match status" value="1"/>
</dbReference>
<feature type="domain" description="ANTAR" evidence="2">
    <location>
        <begin position="127"/>
        <end position="188"/>
    </location>
</feature>
<organism evidence="3 4">
    <name type="scientific">Mycobacteroides chelonae</name>
    <name type="common">Mycobacterium chelonae</name>
    <dbReference type="NCBI Taxonomy" id="1774"/>
    <lineage>
        <taxon>Bacteria</taxon>
        <taxon>Bacillati</taxon>
        <taxon>Actinomycetota</taxon>
        <taxon>Actinomycetes</taxon>
        <taxon>Mycobacteriales</taxon>
        <taxon>Mycobacteriaceae</taxon>
        <taxon>Mycobacteroides</taxon>
    </lineage>
</organism>
<dbReference type="Proteomes" id="UP000180043">
    <property type="component" value="Unassembled WGS sequence"/>
</dbReference>
<protein>
    <submittedName>
        <fullName evidence="3">Antitermination regulator</fullName>
    </submittedName>
</protein>
<dbReference type="CDD" id="cd00130">
    <property type="entry name" value="PAS"/>
    <property type="match status" value="1"/>
</dbReference>
<dbReference type="NCBIfam" id="TIGR00229">
    <property type="entry name" value="sensory_box"/>
    <property type="match status" value="1"/>
</dbReference>
<feature type="domain" description="PAS" evidence="1">
    <location>
        <begin position="27"/>
        <end position="73"/>
    </location>
</feature>
<gene>
    <name evidence="3" type="ORF">BKG82_04145</name>
</gene>
<dbReference type="SUPFAM" id="SSF55785">
    <property type="entry name" value="PYP-like sensor domain (PAS domain)"/>
    <property type="match status" value="1"/>
</dbReference>
<dbReference type="Pfam" id="PF03861">
    <property type="entry name" value="ANTAR"/>
    <property type="match status" value="1"/>
</dbReference>
<dbReference type="InterPro" id="IPR005561">
    <property type="entry name" value="ANTAR"/>
</dbReference>
<dbReference type="AlphaFoldDB" id="A0A1S1LSV7"/>
<dbReference type="InterPro" id="IPR035965">
    <property type="entry name" value="PAS-like_dom_sf"/>
</dbReference>
<evidence type="ECO:0000313" key="4">
    <source>
        <dbReference type="Proteomes" id="UP000180043"/>
    </source>
</evidence>
<comment type="caution">
    <text evidence="3">The sequence shown here is derived from an EMBL/GenBank/DDBJ whole genome shotgun (WGS) entry which is preliminary data.</text>
</comment>
<dbReference type="InterPro" id="IPR036388">
    <property type="entry name" value="WH-like_DNA-bd_sf"/>
</dbReference>
<dbReference type="Gene3D" id="3.30.450.20">
    <property type="entry name" value="PAS domain"/>
    <property type="match status" value="1"/>
</dbReference>
<dbReference type="InterPro" id="IPR013655">
    <property type="entry name" value="PAS_fold_3"/>
</dbReference>
<accession>A0A1S1LSV7</accession>
<dbReference type="GO" id="GO:0003723">
    <property type="term" value="F:RNA binding"/>
    <property type="evidence" value="ECO:0007669"/>
    <property type="project" value="InterPro"/>
</dbReference>
<dbReference type="InterPro" id="IPR000014">
    <property type="entry name" value="PAS"/>
</dbReference>
<evidence type="ECO:0000259" key="1">
    <source>
        <dbReference type="PROSITE" id="PS50112"/>
    </source>
</evidence>
<proteinExistence type="predicted"/>
<evidence type="ECO:0000259" key="2">
    <source>
        <dbReference type="PROSITE" id="PS50921"/>
    </source>
</evidence>